<evidence type="ECO:0000313" key="3">
    <source>
        <dbReference type="Proteomes" id="UP000197424"/>
    </source>
</evidence>
<protein>
    <submittedName>
        <fullName evidence="2">Uncharacterized protein</fullName>
    </submittedName>
</protein>
<dbReference type="Proteomes" id="UP000197424">
    <property type="component" value="Chromosome"/>
</dbReference>
<sequence length="73" mass="7509">MPDMTRSESLSLAASLLGGALTSSDLARQTDAQLADRLFALAEAIERRAARAAGNPATSRSSVKLGGLLSAIH</sequence>
<organism evidence="2 3">
    <name type="scientific">Laribacter hongkongensis</name>
    <dbReference type="NCBI Taxonomy" id="168471"/>
    <lineage>
        <taxon>Bacteria</taxon>
        <taxon>Pseudomonadati</taxon>
        <taxon>Pseudomonadota</taxon>
        <taxon>Betaproteobacteria</taxon>
        <taxon>Neisseriales</taxon>
        <taxon>Aquaspirillaceae</taxon>
        <taxon>Laribacter</taxon>
    </lineage>
</organism>
<evidence type="ECO:0000313" key="2">
    <source>
        <dbReference type="EMBL" id="ASJ25128.1"/>
    </source>
</evidence>
<gene>
    <name evidence="2" type="ORF">LHGZ1_2297</name>
</gene>
<dbReference type="AlphaFoldDB" id="A0A248LK61"/>
<proteinExistence type="predicted"/>
<feature type="region of interest" description="Disordered" evidence="1">
    <location>
        <begin position="51"/>
        <end position="73"/>
    </location>
</feature>
<name>A0A248LK61_9NEIS</name>
<reference evidence="3" key="1">
    <citation type="submission" date="2017-06" db="EMBL/GenBank/DDBJ databases">
        <title>Whole genome sequence of Laribacter hongkongensis LHGZ1.</title>
        <authorList>
            <person name="Chen D."/>
            <person name="Wu H."/>
            <person name="Chen J."/>
        </authorList>
    </citation>
    <scope>NUCLEOTIDE SEQUENCE [LARGE SCALE GENOMIC DNA]</scope>
    <source>
        <strain evidence="3">LHGZ1</strain>
    </source>
</reference>
<dbReference type="EMBL" id="CP022115">
    <property type="protein sequence ID" value="ASJ25128.1"/>
    <property type="molecule type" value="Genomic_DNA"/>
</dbReference>
<evidence type="ECO:0000256" key="1">
    <source>
        <dbReference type="SAM" id="MobiDB-lite"/>
    </source>
</evidence>
<accession>A0A248LK61</accession>